<gene>
    <name evidence="1" type="ORF">BJG93_07410</name>
</gene>
<dbReference type="EMBL" id="CP017561">
    <property type="protein sequence ID" value="APA85230.1"/>
    <property type="molecule type" value="Genomic_DNA"/>
</dbReference>
<protein>
    <submittedName>
        <fullName evidence="1">Uncharacterized protein</fullName>
    </submittedName>
</protein>
<sequence>MSDEKLLSGHRYERLGVKATVQGSAESLALSLDGRHFANSDRLTDNAKRSDAVLPSTFLARFQNVSILNCLSWR</sequence>
<accession>A0A1I9YFZ7</accession>
<organism evidence="1">
    <name type="scientific">Paraburkholderia sprentiae WSM5005</name>
    <dbReference type="NCBI Taxonomy" id="754502"/>
    <lineage>
        <taxon>Bacteria</taxon>
        <taxon>Pseudomonadati</taxon>
        <taxon>Pseudomonadota</taxon>
        <taxon>Betaproteobacteria</taxon>
        <taxon>Burkholderiales</taxon>
        <taxon>Burkholderiaceae</taxon>
        <taxon>Paraburkholderia</taxon>
    </lineage>
</organism>
<evidence type="ECO:0000313" key="1">
    <source>
        <dbReference type="EMBL" id="APA85230.1"/>
    </source>
</evidence>
<proteinExistence type="predicted"/>
<dbReference type="AlphaFoldDB" id="A0A1I9YFZ7"/>
<name>A0A1I9YFZ7_9BURK</name>
<reference evidence="1" key="1">
    <citation type="submission" date="2016-09" db="EMBL/GenBank/DDBJ databases">
        <title>The Complete Genome of Burkholderia sprentiae wsm5005.</title>
        <authorList>
            <person name="De Meyer S."/>
            <person name="Wang P."/>
            <person name="Terpolilli J."/>
        </authorList>
    </citation>
    <scope>NUCLEOTIDE SEQUENCE [LARGE SCALE GENOMIC DNA]</scope>
    <source>
        <strain evidence="1">WSM5005</strain>
    </source>
</reference>